<proteinExistence type="predicted"/>
<dbReference type="EMBL" id="CM044705">
    <property type="protein sequence ID" value="KAI5660766.1"/>
    <property type="molecule type" value="Genomic_DNA"/>
</dbReference>
<protein>
    <submittedName>
        <fullName evidence="1">Uncharacterized protein</fullName>
    </submittedName>
</protein>
<accession>A0ACC0AMQ0</accession>
<organism evidence="1 2">
    <name type="scientific">Catharanthus roseus</name>
    <name type="common">Madagascar periwinkle</name>
    <name type="synonym">Vinca rosea</name>
    <dbReference type="NCBI Taxonomy" id="4058"/>
    <lineage>
        <taxon>Eukaryota</taxon>
        <taxon>Viridiplantae</taxon>
        <taxon>Streptophyta</taxon>
        <taxon>Embryophyta</taxon>
        <taxon>Tracheophyta</taxon>
        <taxon>Spermatophyta</taxon>
        <taxon>Magnoliopsida</taxon>
        <taxon>eudicotyledons</taxon>
        <taxon>Gunneridae</taxon>
        <taxon>Pentapetalae</taxon>
        <taxon>asterids</taxon>
        <taxon>lamiids</taxon>
        <taxon>Gentianales</taxon>
        <taxon>Apocynaceae</taxon>
        <taxon>Rauvolfioideae</taxon>
        <taxon>Vinceae</taxon>
        <taxon>Catharanthinae</taxon>
        <taxon>Catharanthus</taxon>
    </lineage>
</organism>
<comment type="caution">
    <text evidence="1">The sequence shown here is derived from an EMBL/GenBank/DDBJ whole genome shotgun (WGS) entry which is preliminary data.</text>
</comment>
<evidence type="ECO:0000313" key="2">
    <source>
        <dbReference type="Proteomes" id="UP001060085"/>
    </source>
</evidence>
<sequence>MILQFSFLLLLLSISSSVSSESEQEFIQCLLDHSENSTAISQIIYTSQNSSYSSILDFYLQNLRFTDPDTPKPLVILTPVEESQIQLAINCSKIHGLQMRIRSGGHDFEALSSVSHIPFFILDLFNLRSISIDPETRTAWVDAGATLGEFYYAINKTSSSLSFPAGYWPTVGIGGHISGGGYGPLVRKYGLAVDHVIDARIINVHGRILSRESMGEGLFWAIRGGIGASFGVILSYKVNLTEVPCKVTAFTVKKTLEQNGTDLVYKWQSIAPNLPSDLMLSLQLVGINSTESSNNRSILATFHAVFLGEIDGLLPIITEKFPELGITRENCTELSWVEYYAYYLELPLNSTAEILLSRIPPAPKVYFKSKSDFVQEPIPVSGLEEIWNQFFKIEARASRMEWTPYGGRMNEIPESETPFPHRAGNLFIIYQKVQWEEQNQDLEKKRINWIRDLHNIFGHYVSGNPRSAYANYRDLDLGKNQFGNTSVRHAKIWGLPCFKKNFYRLVKVKTKNTAQMILQLSFLLFISIPWVSADSHQSFLQCLLLHADNSTAISEIIYTPKNSSYDSILNFYVQNLRFTAKDVPKPHFIITPVHESQIQTAIYCSRKYGLQMRIRSGGHDFEGSSYISQVPFFILDLFNFRSIKIDLKTQTAWVGSGATLGETYYSIYQKNRSLGFPAGYWPTVAIGGHISGGGYGPLVRKYGLAADNVLDARIIDVNGRILDRKSMGEDLFWAIRGGVGANFGVILGYKLKLVEVPEKVTAFIVRRNLEQNATKLVLKWQNVAPKLPVELLLSLHLAKISSNQETAKGSTIEARFVSVFHGGVGKLLQLMDKYFPELGLVKRDCVKIDWIQYYALHLGQPIENTVHLLTSRVPPLKPYFKGKGDFVQKPIPEKGLKKIWDLFFKLDPNLAEMEWTPYGGIMDKISESEIPFPHRAGNSFIAFEAVYWNGTEDDTTIINERLTWMKKFHNRIGKYVANNPRGAYADYRDLDLGINEIDGKTSIEKARIWGAPYFKNNFDRLVKVKTMVDPSNFFRNEQSIPPLISE</sequence>
<keyword evidence="2" id="KW-1185">Reference proteome</keyword>
<evidence type="ECO:0000313" key="1">
    <source>
        <dbReference type="EMBL" id="KAI5660766.1"/>
    </source>
</evidence>
<reference evidence="2" key="1">
    <citation type="journal article" date="2023" name="Nat. Plants">
        <title>Single-cell RNA sequencing provides a high-resolution roadmap for understanding the multicellular compartmentation of specialized metabolism.</title>
        <authorList>
            <person name="Sun S."/>
            <person name="Shen X."/>
            <person name="Li Y."/>
            <person name="Li Y."/>
            <person name="Wang S."/>
            <person name="Li R."/>
            <person name="Zhang H."/>
            <person name="Shen G."/>
            <person name="Guo B."/>
            <person name="Wei J."/>
            <person name="Xu J."/>
            <person name="St-Pierre B."/>
            <person name="Chen S."/>
            <person name="Sun C."/>
        </authorList>
    </citation>
    <scope>NUCLEOTIDE SEQUENCE [LARGE SCALE GENOMIC DNA]</scope>
</reference>
<dbReference type="Proteomes" id="UP001060085">
    <property type="component" value="Linkage Group LG05"/>
</dbReference>
<gene>
    <name evidence="1" type="ORF">M9H77_20089</name>
</gene>
<name>A0ACC0AMQ0_CATRO</name>